<dbReference type="PROSITE" id="PS50893">
    <property type="entry name" value="ABC_TRANSPORTER_2"/>
    <property type="match status" value="1"/>
</dbReference>
<reference evidence="12 13" key="1">
    <citation type="submission" date="2017-03" db="EMBL/GenBank/DDBJ databases">
        <title>Genome analysis of Rhizobial strains effectives or ineffectives for nitrogen fixation isolated from bean seeds.</title>
        <authorList>
            <person name="Peralta H."/>
            <person name="Aguilar-Vera A."/>
            <person name="Mora Y."/>
            <person name="Vargas-Lagunas C."/>
            <person name="Girard L."/>
            <person name="Mora J."/>
        </authorList>
    </citation>
    <scope>NUCLEOTIDE SEQUENCE [LARGE SCALE GENOMIC DNA]</scope>
    <source>
        <strain evidence="12 13">CCGM5</strain>
    </source>
</reference>
<dbReference type="SMART" id="SM00382">
    <property type="entry name" value="AAA"/>
    <property type="match status" value="1"/>
</dbReference>
<feature type="domain" description="ABC transporter" evidence="11">
    <location>
        <begin position="3"/>
        <end position="239"/>
    </location>
</feature>
<dbReference type="InterPro" id="IPR027417">
    <property type="entry name" value="P-loop_NTPase"/>
</dbReference>
<evidence type="ECO:0000256" key="5">
    <source>
        <dbReference type="ARBA" id="ARBA00022496"/>
    </source>
</evidence>
<evidence type="ECO:0000256" key="4">
    <source>
        <dbReference type="ARBA" id="ARBA00022475"/>
    </source>
</evidence>
<dbReference type="GO" id="GO:0016887">
    <property type="term" value="F:ATP hydrolysis activity"/>
    <property type="evidence" value="ECO:0007669"/>
    <property type="project" value="InterPro"/>
</dbReference>
<evidence type="ECO:0000256" key="3">
    <source>
        <dbReference type="ARBA" id="ARBA00022448"/>
    </source>
</evidence>
<evidence type="ECO:0000313" key="13">
    <source>
        <dbReference type="Proteomes" id="UP000256748"/>
    </source>
</evidence>
<evidence type="ECO:0000256" key="9">
    <source>
        <dbReference type="ARBA" id="ARBA00023065"/>
    </source>
</evidence>
<keyword evidence="5" id="KW-0410">Iron transport</keyword>
<evidence type="ECO:0000256" key="10">
    <source>
        <dbReference type="ARBA" id="ARBA00023136"/>
    </source>
</evidence>
<comment type="similarity">
    <text evidence="2">Belongs to the ABC transporter superfamily.</text>
</comment>
<dbReference type="RefSeq" id="WP_065092430.1">
    <property type="nucleotide sequence ID" value="NZ_KZ859521.1"/>
</dbReference>
<protein>
    <submittedName>
        <fullName evidence="12">Ferrichrome ABC transporter ATP-binding protein</fullName>
    </submittedName>
</protein>
<dbReference type="Proteomes" id="UP000256748">
    <property type="component" value="Unassembled WGS sequence"/>
</dbReference>
<dbReference type="PANTHER" id="PTHR42771">
    <property type="entry name" value="IRON(3+)-HYDROXAMATE IMPORT ATP-BINDING PROTEIN FHUC"/>
    <property type="match status" value="1"/>
</dbReference>
<evidence type="ECO:0000313" key="12">
    <source>
        <dbReference type="EMBL" id="RFB93153.1"/>
    </source>
</evidence>
<dbReference type="GO" id="GO:0005886">
    <property type="term" value="C:plasma membrane"/>
    <property type="evidence" value="ECO:0007669"/>
    <property type="project" value="UniProtKB-SubCell"/>
</dbReference>
<evidence type="ECO:0000256" key="7">
    <source>
        <dbReference type="ARBA" id="ARBA00022840"/>
    </source>
</evidence>
<dbReference type="CDD" id="cd03214">
    <property type="entry name" value="ABC_Iron-Siderophores_B12_Hemin"/>
    <property type="match status" value="1"/>
</dbReference>
<dbReference type="SUPFAM" id="SSF52540">
    <property type="entry name" value="P-loop containing nucleoside triphosphate hydrolases"/>
    <property type="match status" value="1"/>
</dbReference>
<dbReference type="InterPro" id="IPR003593">
    <property type="entry name" value="AAA+_ATPase"/>
</dbReference>
<dbReference type="GO" id="GO:0006826">
    <property type="term" value="P:iron ion transport"/>
    <property type="evidence" value="ECO:0007669"/>
    <property type="project" value="UniProtKB-KW"/>
</dbReference>
<keyword evidence="10" id="KW-0472">Membrane</keyword>
<dbReference type="Gene3D" id="3.40.50.300">
    <property type="entry name" value="P-loop containing nucleotide triphosphate hydrolases"/>
    <property type="match status" value="1"/>
</dbReference>
<organism evidence="12 13">
    <name type="scientific">Rhizobium leguminosarum bv. trifolii</name>
    <dbReference type="NCBI Taxonomy" id="386"/>
    <lineage>
        <taxon>Bacteria</taxon>
        <taxon>Pseudomonadati</taxon>
        <taxon>Pseudomonadota</taxon>
        <taxon>Alphaproteobacteria</taxon>
        <taxon>Hyphomicrobiales</taxon>
        <taxon>Rhizobiaceae</taxon>
        <taxon>Rhizobium/Agrobacterium group</taxon>
        <taxon>Rhizobium</taxon>
    </lineage>
</organism>
<gene>
    <name evidence="12" type="ORF">B5K10_14505</name>
</gene>
<dbReference type="Pfam" id="PF00005">
    <property type="entry name" value="ABC_tran"/>
    <property type="match status" value="1"/>
</dbReference>
<comment type="subcellular location">
    <subcellularLocation>
        <location evidence="1">Cell membrane</location>
        <topology evidence="1">Peripheral membrane protein</topology>
    </subcellularLocation>
</comment>
<keyword evidence="8" id="KW-0408">Iron</keyword>
<dbReference type="PANTHER" id="PTHR42771:SF2">
    <property type="entry name" value="IRON(3+)-HYDROXAMATE IMPORT ATP-BINDING PROTEIN FHUC"/>
    <property type="match status" value="1"/>
</dbReference>
<evidence type="ECO:0000259" key="11">
    <source>
        <dbReference type="PROSITE" id="PS50893"/>
    </source>
</evidence>
<dbReference type="PROSITE" id="PS00211">
    <property type="entry name" value="ABC_TRANSPORTER_1"/>
    <property type="match status" value="1"/>
</dbReference>
<dbReference type="EMBL" id="NAOO01000017">
    <property type="protein sequence ID" value="RFB93153.1"/>
    <property type="molecule type" value="Genomic_DNA"/>
</dbReference>
<sequence>MPLSCSDLSVIYGQRKALDGFRLSLEKGEIRALIGPNGSGKSTALHALAGLIKPSTGTTSLGGVAVASMSRRMLAKQLAFLPQQPAAPDEMTVAQLVRQGRYPHVGLFRSYGSGDEKAIEWALESTGLAGLADRSLSELSGGERQRAWISAALAQEAEILLLDEPTSFLDIGYQVEVLDLVHRLSREKGVTVVMAIHDINQAIAVSDRISLLEKGQLRFDGAPRELAERGLIQEIFRVRGRFVQVAPDSPPHFDVELTKLQPRATPELSALPA</sequence>
<evidence type="ECO:0000256" key="8">
    <source>
        <dbReference type="ARBA" id="ARBA00023004"/>
    </source>
</evidence>
<dbReference type="InterPro" id="IPR051535">
    <property type="entry name" value="Siderophore_ABC-ATPase"/>
</dbReference>
<keyword evidence="9" id="KW-0406">Ion transport</keyword>
<evidence type="ECO:0000256" key="2">
    <source>
        <dbReference type="ARBA" id="ARBA00005417"/>
    </source>
</evidence>
<name>A0A3E1BLF6_RHILT</name>
<proteinExistence type="inferred from homology"/>
<keyword evidence="4" id="KW-1003">Cell membrane</keyword>
<keyword evidence="7 12" id="KW-0067">ATP-binding</keyword>
<comment type="caution">
    <text evidence="12">The sequence shown here is derived from an EMBL/GenBank/DDBJ whole genome shotgun (WGS) entry which is preliminary data.</text>
</comment>
<keyword evidence="3" id="KW-0813">Transport</keyword>
<dbReference type="InterPro" id="IPR003439">
    <property type="entry name" value="ABC_transporter-like_ATP-bd"/>
</dbReference>
<dbReference type="FunFam" id="3.40.50.300:FF:000134">
    <property type="entry name" value="Iron-enterobactin ABC transporter ATP-binding protein"/>
    <property type="match status" value="1"/>
</dbReference>
<evidence type="ECO:0000256" key="6">
    <source>
        <dbReference type="ARBA" id="ARBA00022741"/>
    </source>
</evidence>
<evidence type="ECO:0000256" key="1">
    <source>
        <dbReference type="ARBA" id="ARBA00004202"/>
    </source>
</evidence>
<keyword evidence="6" id="KW-0547">Nucleotide-binding</keyword>
<dbReference type="AlphaFoldDB" id="A0A3E1BLF6"/>
<dbReference type="InterPro" id="IPR017871">
    <property type="entry name" value="ABC_transporter-like_CS"/>
</dbReference>
<accession>A0A3E1BLF6</accession>
<dbReference type="GO" id="GO:0005524">
    <property type="term" value="F:ATP binding"/>
    <property type="evidence" value="ECO:0007669"/>
    <property type="project" value="UniProtKB-KW"/>
</dbReference>